<dbReference type="AlphaFoldDB" id="A0A1M5CWM5"/>
<reference evidence="2" key="1">
    <citation type="submission" date="2016-11" db="EMBL/GenBank/DDBJ databases">
        <authorList>
            <person name="Varghese N."/>
            <person name="Submissions S."/>
        </authorList>
    </citation>
    <scope>NUCLEOTIDE SEQUENCE [LARGE SCALE GENOMIC DNA]</scope>
    <source>
        <strain evidence="2">DSM 12395</strain>
    </source>
</reference>
<keyword evidence="2" id="KW-1185">Reference proteome</keyword>
<evidence type="ECO:0000313" key="1">
    <source>
        <dbReference type="EMBL" id="SHF59096.1"/>
    </source>
</evidence>
<dbReference type="Proteomes" id="UP000184148">
    <property type="component" value="Unassembled WGS sequence"/>
</dbReference>
<evidence type="ECO:0000313" key="2">
    <source>
        <dbReference type="Proteomes" id="UP000184148"/>
    </source>
</evidence>
<dbReference type="STRING" id="1121429.SAMN02745133_03048"/>
<proteinExistence type="predicted"/>
<dbReference type="InterPro" id="IPR036390">
    <property type="entry name" value="WH_DNA-bd_sf"/>
</dbReference>
<organism evidence="1 2">
    <name type="scientific">Desulforamulus putei DSM 12395</name>
    <dbReference type="NCBI Taxonomy" id="1121429"/>
    <lineage>
        <taxon>Bacteria</taxon>
        <taxon>Bacillati</taxon>
        <taxon>Bacillota</taxon>
        <taxon>Clostridia</taxon>
        <taxon>Eubacteriales</taxon>
        <taxon>Peptococcaceae</taxon>
        <taxon>Desulforamulus</taxon>
    </lineage>
</organism>
<dbReference type="SUPFAM" id="SSF46785">
    <property type="entry name" value="Winged helix' DNA-binding domain"/>
    <property type="match status" value="1"/>
</dbReference>
<dbReference type="InterPro" id="IPR036388">
    <property type="entry name" value="WH-like_DNA-bd_sf"/>
</dbReference>
<dbReference type="OrthoDB" id="2381125at2"/>
<dbReference type="EMBL" id="FQUY01000038">
    <property type="protein sequence ID" value="SHF59096.1"/>
    <property type="molecule type" value="Genomic_DNA"/>
</dbReference>
<sequence length="225" mass="25896">MNLTERRKQFLQQIIRLYEKSGLPVHYETLANLLGVSKWTAYDMLKELEKNDFLKRDYVVNPNVQGRSTVVFSPTPKANELFGQTREVTFDAGMLNEIKKRILKIVFELQSKNLQQSLEFMLNKITTTKIQAEFCMDILAILILYLHSLGKVQKDIITNILMAADSYNIKITIFVGMVLGTAIQSVAEEIDPRISDLIVSFLKHLDELSQDEIKILIEFLHEAMN</sequence>
<dbReference type="Gene3D" id="1.10.10.10">
    <property type="entry name" value="Winged helix-like DNA-binding domain superfamily/Winged helix DNA-binding domain"/>
    <property type="match status" value="1"/>
</dbReference>
<gene>
    <name evidence="1" type="ORF">SAMN02745133_03048</name>
</gene>
<dbReference type="RefSeq" id="WP_073240206.1">
    <property type="nucleotide sequence ID" value="NZ_FQUY01000038.1"/>
</dbReference>
<name>A0A1M5CWM5_9FIRM</name>
<protein>
    <submittedName>
        <fullName evidence="1">Heat-inducible transcription repressor HrcA</fullName>
    </submittedName>
</protein>
<accession>A0A1M5CWM5</accession>